<dbReference type="OrthoDB" id="9797134at2"/>
<dbReference type="InterPro" id="IPR014284">
    <property type="entry name" value="RNA_pol_sigma-70_dom"/>
</dbReference>
<feature type="domain" description="RNA polymerase sigma factor 70 region 4 type 2" evidence="6">
    <location>
        <begin position="109"/>
        <end position="156"/>
    </location>
</feature>
<dbReference type="InterPro" id="IPR013325">
    <property type="entry name" value="RNA_pol_sigma_r2"/>
</dbReference>
<dbReference type="PANTHER" id="PTHR43133">
    <property type="entry name" value="RNA POLYMERASE ECF-TYPE SIGMA FACTO"/>
    <property type="match status" value="1"/>
</dbReference>
<evidence type="ECO:0000256" key="1">
    <source>
        <dbReference type="ARBA" id="ARBA00010641"/>
    </source>
</evidence>
<evidence type="ECO:0000256" key="2">
    <source>
        <dbReference type="ARBA" id="ARBA00023015"/>
    </source>
</evidence>
<dbReference type="SUPFAM" id="SSF88946">
    <property type="entry name" value="Sigma2 domain of RNA polymerase sigma factors"/>
    <property type="match status" value="1"/>
</dbReference>
<keyword evidence="8" id="KW-1185">Reference proteome</keyword>
<proteinExistence type="inferred from homology"/>
<dbReference type="AlphaFoldDB" id="A0A4Q9QWL8"/>
<dbReference type="GO" id="GO:0016987">
    <property type="term" value="F:sigma factor activity"/>
    <property type="evidence" value="ECO:0007669"/>
    <property type="project" value="UniProtKB-KW"/>
</dbReference>
<evidence type="ECO:0000256" key="3">
    <source>
        <dbReference type="ARBA" id="ARBA00023082"/>
    </source>
</evidence>
<keyword evidence="2" id="KW-0805">Transcription regulation</keyword>
<dbReference type="InterPro" id="IPR007627">
    <property type="entry name" value="RNA_pol_sigma70_r2"/>
</dbReference>
<evidence type="ECO:0000259" key="5">
    <source>
        <dbReference type="Pfam" id="PF04542"/>
    </source>
</evidence>
<evidence type="ECO:0000259" key="6">
    <source>
        <dbReference type="Pfam" id="PF08281"/>
    </source>
</evidence>
<reference evidence="7 8" key="1">
    <citation type="submission" date="2018-06" db="EMBL/GenBank/DDBJ databases">
        <title>Three novel Pseudomonas species isolated from symptomatic oak.</title>
        <authorList>
            <person name="Bueno-Gonzalez V."/>
            <person name="Brady C."/>
        </authorList>
    </citation>
    <scope>NUCLEOTIDE SEQUENCE [LARGE SCALE GENOMIC DNA]</scope>
    <source>
        <strain evidence="7 8">P17C</strain>
    </source>
</reference>
<dbReference type="NCBIfam" id="TIGR02937">
    <property type="entry name" value="sigma70-ECF"/>
    <property type="match status" value="1"/>
</dbReference>
<name>A0A4Q9QWL8_9GAMM</name>
<dbReference type="InterPro" id="IPR036388">
    <property type="entry name" value="WH-like_DNA-bd_sf"/>
</dbReference>
<accession>A0A4Q9QWL8</accession>
<dbReference type="InterPro" id="IPR039425">
    <property type="entry name" value="RNA_pol_sigma-70-like"/>
</dbReference>
<dbReference type="NCBIfam" id="NF008889">
    <property type="entry name" value="PRK11924.1-1"/>
    <property type="match status" value="1"/>
</dbReference>
<keyword evidence="4" id="KW-0804">Transcription</keyword>
<keyword evidence="3" id="KW-0731">Sigma factor</keyword>
<protein>
    <submittedName>
        <fullName evidence="7">RNA polymerase subunit sigma</fullName>
    </submittedName>
</protein>
<comment type="similarity">
    <text evidence="1">Belongs to the sigma-70 factor family. ECF subfamily.</text>
</comment>
<dbReference type="InterPro" id="IPR013324">
    <property type="entry name" value="RNA_pol_sigma_r3/r4-like"/>
</dbReference>
<dbReference type="RefSeq" id="WP_131186082.1">
    <property type="nucleotide sequence ID" value="NZ_QJUO01000045.1"/>
</dbReference>
<organism evidence="7 8">
    <name type="scientific">Stutzerimonas kirkiae</name>
    <dbReference type="NCBI Taxonomy" id="2211392"/>
    <lineage>
        <taxon>Bacteria</taxon>
        <taxon>Pseudomonadati</taxon>
        <taxon>Pseudomonadota</taxon>
        <taxon>Gammaproteobacteria</taxon>
        <taxon>Pseudomonadales</taxon>
        <taxon>Pseudomonadaceae</taxon>
        <taxon>Stutzerimonas</taxon>
    </lineage>
</organism>
<dbReference type="Pfam" id="PF04542">
    <property type="entry name" value="Sigma70_r2"/>
    <property type="match status" value="1"/>
</dbReference>
<evidence type="ECO:0000256" key="4">
    <source>
        <dbReference type="ARBA" id="ARBA00023163"/>
    </source>
</evidence>
<dbReference type="EMBL" id="QJUP01000037">
    <property type="protein sequence ID" value="TBU88670.1"/>
    <property type="molecule type" value="Genomic_DNA"/>
</dbReference>
<dbReference type="InterPro" id="IPR013249">
    <property type="entry name" value="RNA_pol_sigma70_r4_t2"/>
</dbReference>
<dbReference type="SUPFAM" id="SSF88659">
    <property type="entry name" value="Sigma3 and sigma4 domains of RNA polymerase sigma factors"/>
    <property type="match status" value="1"/>
</dbReference>
<sequence>MNDSNSVIQHLFEQNHTWLRSRLRARTGCQQHAEDLAAETFLRVLSMPAPERIREPRALLTTIAYRLLYESWRRRDLEKAYLRLLAGTAEEVQPSPEEQLELIDRLLHLDRLLNGLPGQAKAVFVCSFVEGLTYSQISQRLGLSVTSIHRLMASALHNCWEALADER</sequence>
<evidence type="ECO:0000313" key="7">
    <source>
        <dbReference type="EMBL" id="TBU88670.1"/>
    </source>
</evidence>
<dbReference type="GO" id="GO:0003677">
    <property type="term" value="F:DNA binding"/>
    <property type="evidence" value="ECO:0007669"/>
    <property type="project" value="InterPro"/>
</dbReference>
<dbReference type="Gene3D" id="1.10.1740.10">
    <property type="match status" value="1"/>
</dbReference>
<gene>
    <name evidence="7" type="ORF">DNJ96_18045</name>
</gene>
<dbReference type="Proteomes" id="UP000292639">
    <property type="component" value="Unassembled WGS sequence"/>
</dbReference>
<dbReference type="PANTHER" id="PTHR43133:SF63">
    <property type="entry name" value="RNA POLYMERASE SIGMA FACTOR FECI-RELATED"/>
    <property type="match status" value="1"/>
</dbReference>
<evidence type="ECO:0000313" key="8">
    <source>
        <dbReference type="Proteomes" id="UP000292639"/>
    </source>
</evidence>
<dbReference type="Gene3D" id="1.10.10.10">
    <property type="entry name" value="Winged helix-like DNA-binding domain superfamily/Winged helix DNA-binding domain"/>
    <property type="match status" value="1"/>
</dbReference>
<dbReference type="Pfam" id="PF08281">
    <property type="entry name" value="Sigma70_r4_2"/>
    <property type="match status" value="1"/>
</dbReference>
<comment type="caution">
    <text evidence="7">The sequence shown here is derived from an EMBL/GenBank/DDBJ whole genome shotgun (WGS) entry which is preliminary data.</text>
</comment>
<feature type="domain" description="RNA polymerase sigma-70 region 2" evidence="5">
    <location>
        <begin position="11"/>
        <end position="76"/>
    </location>
</feature>
<dbReference type="GO" id="GO:0006352">
    <property type="term" value="P:DNA-templated transcription initiation"/>
    <property type="evidence" value="ECO:0007669"/>
    <property type="project" value="InterPro"/>
</dbReference>